<keyword evidence="2" id="KW-1185">Reference proteome</keyword>
<dbReference type="Proteomes" id="UP001557465">
    <property type="component" value="Unassembled WGS sequence"/>
</dbReference>
<dbReference type="EMBL" id="JBFRYC010000005">
    <property type="protein sequence ID" value="MEX1661970.1"/>
    <property type="molecule type" value="Genomic_DNA"/>
</dbReference>
<accession>A0ABV3TLB4</accession>
<dbReference type="RefSeq" id="WP_368391879.1">
    <property type="nucleotide sequence ID" value="NZ_JBFRYC010000005.1"/>
</dbReference>
<evidence type="ECO:0000313" key="2">
    <source>
        <dbReference type="Proteomes" id="UP001557465"/>
    </source>
</evidence>
<gene>
    <name evidence="1" type="ORF">AB4874_09965</name>
</gene>
<name>A0ABV3TLB4_9RHOB</name>
<comment type="caution">
    <text evidence="1">The sequence shown here is derived from an EMBL/GenBank/DDBJ whole genome shotgun (WGS) entry which is preliminary data.</text>
</comment>
<evidence type="ECO:0000313" key="1">
    <source>
        <dbReference type="EMBL" id="MEX1661970.1"/>
    </source>
</evidence>
<proteinExistence type="predicted"/>
<organism evidence="1 2">
    <name type="scientific">Thioclava arctica</name>
    <dbReference type="NCBI Taxonomy" id="3238301"/>
    <lineage>
        <taxon>Bacteria</taxon>
        <taxon>Pseudomonadati</taxon>
        <taxon>Pseudomonadota</taxon>
        <taxon>Alphaproteobacteria</taxon>
        <taxon>Rhodobacterales</taxon>
        <taxon>Paracoccaceae</taxon>
        <taxon>Thioclava</taxon>
    </lineage>
</organism>
<reference evidence="1 2" key="1">
    <citation type="journal article" date="2011" name="Int. J. Syst. Evol. Microbiol.">
        <title>Zhongshania antarctica gen. nov., sp. nov. and Zhongshania guokunii sp. nov., gammaproteobacteria respectively isolated from coastal attached (fast) ice and surface seawater of the Antarctic.</title>
        <authorList>
            <person name="Li H.J."/>
            <person name="Zhang X.Y."/>
            <person name="Chen C.X."/>
            <person name="Zhang Y.J."/>
            <person name="Gao Z.M."/>
            <person name="Yu Y."/>
            <person name="Chen X.L."/>
            <person name="Chen B."/>
            <person name="Zhang Y.Z."/>
        </authorList>
    </citation>
    <scope>NUCLEOTIDE SEQUENCE [LARGE SCALE GENOMIC DNA]</scope>
    <source>
        <strain evidence="1 2">15-R06ZXC-3</strain>
    </source>
</reference>
<protein>
    <submittedName>
        <fullName evidence="1">Uncharacterized protein</fullName>
    </submittedName>
</protein>
<sequence length="55" mass="6241">MRILLWRQHLWDLGRAGCHRGIGHRASFIDEAGVGWFLPMMGQTLGLSKSDMLMS</sequence>